<proteinExistence type="predicted"/>
<reference evidence="2 3" key="1">
    <citation type="submission" date="2021-11" db="EMBL/GenBank/DDBJ databases">
        <authorList>
            <person name="Huq M.A."/>
        </authorList>
    </citation>
    <scope>NUCLEOTIDE SEQUENCE [LARGE SCALE GENOMIC DNA]</scope>
    <source>
        <strain evidence="2 3">MAHUQ-52</strain>
    </source>
</reference>
<comment type="catalytic activity">
    <reaction evidence="1">
        <text>citrate + acetyl-CoA = (3S)-citryl-CoA + acetate</text>
        <dbReference type="Rhea" id="RHEA:19405"/>
        <dbReference type="ChEBI" id="CHEBI:16947"/>
        <dbReference type="ChEBI" id="CHEBI:30089"/>
        <dbReference type="ChEBI" id="CHEBI:57288"/>
        <dbReference type="ChEBI" id="CHEBI:57321"/>
        <dbReference type="EC" id="2.8.3.10"/>
    </reaction>
</comment>
<comment type="caution">
    <text evidence="2">The sequence shown here is derived from an EMBL/GenBank/DDBJ whole genome shotgun (WGS) entry which is preliminary data.</text>
</comment>
<dbReference type="GO" id="GO:0008814">
    <property type="term" value="F:citrate CoA-transferase activity"/>
    <property type="evidence" value="ECO:0007669"/>
    <property type="project" value="UniProtKB-EC"/>
</dbReference>
<dbReference type="Proteomes" id="UP001198701">
    <property type="component" value="Unassembled WGS sequence"/>
</dbReference>
<comment type="subcellular location">
    <subcellularLocation>
        <location evidence="1">Cytoplasm</location>
    </subcellularLocation>
</comment>
<dbReference type="EC" id="2.8.3.10" evidence="1"/>
<evidence type="ECO:0000313" key="3">
    <source>
        <dbReference type="Proteomes" id="UP001198701"/>
    </source>
</evidence>
<dbReference type="InterPro" id="IPR006472">
    <property type="entry name" value="Citrate_lyase_asu"/>
</dbReference>
<dbReference type="Pfam" id="PF04223">
    <property type="entry name" value="CitF"/>
    <property type="match status" value="1"/>
</dbReference>
<dbReference type="NCBIfam" id="TIGR01584">
    <property type="entry name" value="citF"/>
    <property type="match status" value="1"/>
</dbReference>
<comment type="catalytic activity">
    <reaction evidence="1">
        <text>citrate = oxaloacetate + acetate</text>
        <dbReference type="Rhea" id="RHEA:10760"/>
        <dbReference type="ChEBI" id="CHEBI:16452"/>
        <dbReference type="ChEBI" id="CHEBI:16947"/>
        <dbReference type="ChEBI" id="CHEBI:30089"/>
        <dbReference type="EC" id="4.1.3.6"/>
    </reaction>
</comment>
<keyword evidence="1" id="KW-0963">Cytoplasm</keyword>
<dbReference type="PANTHER" id="PTHR40596">
    <property type="entry name" value="CITRATE LYASE ALPHA CHAIN"/>
    <property type="match status" value="1"/>
</dbReference>
<organism evidence="2 3">
    <name type="scientific">Massilia agrisoli</name>
    <dbReference type="NCBI Taxonomy" id="2892444"/>
    <lineage>
        <taxon>Bacteria</taxon>
        <taxon>Pseudomonadati</taxon>
        <taxon>Pseudomonadota</taxon>
        <taxon>Betaproteobacteria</taxon>
        <taxon>Burkholderiales</taxon>
        <taxon>Oxalobacteraceae</taxon>
        <taxon>Telluria group</taxon>
        <taxon>Massilia</taxon>
    </lineage>
</organism>
<dbReference type="PIRSF" id="PIRSF009451">
    <property type="entry name" value="Citrt_lyas_alpha"/>
    <property type="match status" value="1"/>
</dbReference>
<dbReference type="InterPro" id="IPR037171">
    <property type="entry name" value="NagB/RpiA_transferase-like"/>
</dbReference>
<dbReference type="GO" id="GO:0008815">
    <property type="term" value="F:citrate (pro-3S)-lyase activity"/>
    <property type="evidence" value="ECO:0007669"/>
    <property type="project" value="UniProtKB-EC"/>
</dbReference>
<evidence type="ECO:0000256" key="1">
    <source>
        <dbReference type="PIRNR" id="PIRNR009451"/>
    </source>
</evidence>
<keyword evidence="1 2" id="KW-0808">Transferase</keyword>
<dbReference type="SUPFAM" id="SSF100950">
    <property type="entry name" value="NagB/RpiA/CoA transferase-like"/>
    <property type="match status" value="2"/>
</dbReference>
<keyword evidence="3" id="KW-1185">Reference proteome</keyword>
<protein>
    <recommendedName>
        <fullName evidence="1">Citrate lyase alpha chain</fullName>
        <shortName evidence="1">Citrase alpha chain</shortName>
        <ecNumber evidence="1">2.8.3.10</ecNumber>
        <ecNumber evidence="1">4.1.3.6</ecNumber>
    </recommendedName>
    <alternativeName>
        <fullName evidence="1">Citrate (pro-3S)-lyase alpha chain</fullName>
    </alternativeName>
    <alternativeName>
        <fullName evidence="1">Citrate CoA-transferase subunit</fullName>
    </alternativeName>
</protein>
<name>A0ABS8IRY9_9BURK</name>
<dbReference type="EMBL" id="JAJHPV010000012">
    <property type="protein sequence ID" value="MCC6070958.1"/>
    <property type="molecule type" value="Genomic_DNA"/>
</dbReference>
<accession>A0ABS8IRY9</accession>
<dbReference type="Gene3D" id="3.40.1080.10">
    <property type="entry name" value="Glutaconate Coenzyme A-transferase"/>
    <property type="match status" value="2"/>
</dbReference>
<dbReference type="RefSeq" id="WP_229431877.1">
    <property type="nucleotide sequence ID" value="NZ_JAJHPV010000012.1"/>
</dbReference>
<gene>
    <name evidence="2" type="primary">citF</name>
    <name evidence="2" type="ORF">LMJ30_08315</name>
</gene>
<sequence>MSTQKLMPDLRAAIAASGLKNGGTVSFHHHLRNGDHVMNMVMDEIARMGFSDITVAASSLFAVHEPLVEHIRTGVISGIHTAYMSGPVAHAVTRGMLRRPAVMHTHGGRARSIESGALRIDVAFIAAPTADNLGNINGVAGKSACGTLGYAVADAHFAVCVVAVTDNLVPYPACPIAISQDHVDYVVEVPSIGDPAGILSGTTRATTDPVGLEIARSASKVIAASGLLVDGFSFQTGAGGISLAVAAELKQLMQDRRVQGSFASGGITGYIVDMLDAGLFRTLFDVQCFDLKAVESFRRNPCHQPMSASLYANPHRRGAVVDQLDVMILGATEIDLAFNVNVTTGSDGMIMGGSGGHADTAAGAKLSIVTTKLNAGGYAKVTGRVTTVTTPGASVDVLVTDEGVAVSPLRPDLLERLRASGIQLRSIGELKELAEARATREPQRPSGEARIVAVVEYRDGTVLDVVRMVS</sequence>
<dbReference type="PANTHER" id="PTHR40596:SF1">
    <property type="entry name" value="CITRATE LYASE ALPHA CHAIN"/>
    <property type="match status" value="1"/>
</dbReference>
<keyword evidence="1 2" id="KW-0456">Lyase</keyword>
<dbReference type="EC" id="4.1.3.6" evidence="1"/>
<evidence type="ECO:0000313" key="2">
    <source>
        <dbReference type="EMBL" id="MCC6070958.1"/>
    </source>
</evidence>